<gene>
    <name evidence="1" type="ORF">SAMN05216215_1005203</name>
</gene>
<dbReference type="EMBL" id="FNOK01000005">
    <property type="protein sequence ID" value="SDW81229.1"/>
    <property type="molecule type" value="Genomic_DNA"/>
</dbReference>
<accession>A0A1H2WML0</accession>
<evidence type="ECO:0000313" key="1">
    <source>
        <dbReference type="EMBL" id="SDW81229.1"/>
    </source>
</evidence>
<dbReference type="STRING" id="418495.SAMN05216215_1005203"/>
<name>A0A1H2WML0_9PSEU</name>
<dbReference type="Proteomes" id="UP000199529">
    <property type="component" value="Unassembled WGS sequence"/>
</dbReference>
<sequence>MPATSTNGVCPGDRERWAVLSRHRTSQGEVTYRMCFCGRIGVFLDGREVRPPTRSPAR</sequence>
<proteinExistence type="predicted"/>
<protein>
    <submittedName>
        <fullName evidence="1">Uncharacterized protein</fullName>
    </submittedName>
</protein>
<dbReference type="AlphaFoldDB" id="A0A1H2WML0"/>
<dbReference type="RefSeq" id="WP_177226338.1">
    <property type="nucleotide sequence ID" value="NZ_FNOK01000005.1"/>
</dbReference>
<reference evidence="2" key="1">
    <citation type="submission" date="2016-10" db="EMBL/GenBank/DDBJ databases">
        <authorList>
            <person name="Varghese N."/>
            <person name="Submissions S."/>
        </authorList>
    </citation>
    <scope>NUCLEOTIDE SEQUENCE [LARGE SCALE GENOMIC DNA]</scope>
    <source>
        <strain evidence="2">CGMCC 4.3530</strain>
    </source>
</reference>
<evidence type="ECO:0000313" key="2">
    <source>
        <dbReference type="Proteomes" id="UP000199529"/>
    </source>
</evidence>
<organism evidence="1 2">
    <name type="scientific">Saccharopolyspora shandongensis</name>
    <dbReference type="NCBI Taxonomy" id="418495"/>
    <lineage>
        <taxon>Bacteria</taxon>
        <taxon>Bacillati</taxon>
        <taxon>Actinomycetota</taxon>
        <taxon>Actinomycetes</taxon>
        <taxon>Pseudonocardiales</taxon>
        <taxon>Pseudonocardiaceae</taxon>
        <taxon>Saccharopolyspora</taxon>
    </lineage>
</organism>
<keyword evidence="2" id="KW-1185">Reference proteome</keyword>